<evidence type="ECO:0000256" key="2">
    <source>
        <dbReference type="RuleBase" id="RU003616"/>
    </source>
</evidence>
<evidence type="ECO:0000259" key="3">
    <source>
        <dbReference type="PROSITE" id="PS01031"/>
    </source>
</evidence>
<protein>
    <submittedName>
        <fullName evidence="4">Heat shock protein Hsp20</fullName>
    </submittedName>
</protein>
<dbReference type="CDD" id="cd06464">
    <property type="entry name" value="ACD_sHsps-like"/>
    <property type="match status" value="1"/>
</dbReference>
<dbReference type="STRING" id="266117.Rxyl_0675"/>
<dbReference type="PROSITE" id="PS01031">
    <property type="entry name" value="SHSP"/>
    <property type="match status" value="1"/>
</dbReference>
<dbReference type="Pfam" id="PF00011">
    <property type="entry name" value="HSP20"/>
    <property type="match status" value="1"/>
</dbReference>
<dbReference type="KEGG" id="rxy:Rxyl_0675"/>
<accession>Q1AY83</accession>
<organism evidence="4 5">
    <name type="scientific">Rubrobacter xylanophilus (strain DSM 9941 / JCM 11954 / NBRC 16129 / PRD-1)</name>
    <dbReference type="NCBI Taxonomy" id="266117"/>
    <lineage>
        <taxon>Bacteria</taxon>
        <taxon>Bacillati</taxon>
        <taxon>Actinomycetota</taxon>
        <taxon>Rubrobacteria</taxon>
        <taxon>Rubrobacterales</taxon>
        <taxon>Rubrobacteraceae</taxon>
        <taxon>Rubrobacter</taxon>
    </lineage>
</organism>
<evidence type="ECO:0000256" key="1">
    <source>
        <dbReference type="PROSITE-ProRule" id="PRU00285"/>
    </source>
</evidence>
<dbReference type="Proteomes" id="UP000006637">
    <property type="component" value="Chromosome"/>
</dbReference>
<keyword evidence="4" id="KW-0346">Stress response</keyword>
<keyword evidence="5" id="KW-1185">Reference proteome</keyword>
<name>Q1AY83_RUBXD</name>
<comment type="similarity">
    <text evidence="1 2">Belongs to the small heat shock protein (HSP20) family.</text>
</comment>
<dbReference type="PhylomeDB" id="Q1AY83"/>
<sequence>MSSRREREVEAMSLSPFRGFFDFQNEMNRMFDEVFRGLARRSRGEAERRFEWSPAVDVFSRDGDLVIKAELPGVRREDVDITLQDGVLTISGERRASREEERGEGYLVRERLYGSFRRSFQLPEGVDESGIQARFEDGVLEVTVRGAARETQPKRIQIEGPGA</sequence>
<proteinExistence type="inferred from homology"/>
<gene>
    <name evidence="4" type="ordered locus">Rxyl_0675</name>
</gene>
<evidence type="ECO:0000313" key="5">
    <source>
        <dbReference type="Proteomes" id="UP000006637"/>
    </source>
</evidence>
<dbReference type="eggNOG" id="COG0071">
    <property type="taxonomic scope" value="Bacteria"/>
</dbReference>
<reference evidence="4 5" key="1">
    <citation type="submission" date="2006-06" db="EMBL/GenBank/DDBJ databases">
        <title>Complete sequence of Rubrobacter xylanophilus DSM 9941.</title>
        <authorList>
            <consortium name="US DOE Joint Genome Institute"/>
            <person name="Copeland A."/>
            <person name="Lucas S."/>
            <person name="Lapidus A."/>
            <person name="Barry K."/>
            <person name="Detter J.C."/>
            <person name="Glavina del Rio T."/>
            <person name="Hammon N."/>
            <person name="Israni S."/>
            <person name="Dalin E."/>
            <person name="Tice H."/>
            <person name="Pitluck S."/>
            <person name="Munk A.C."/>
            <person name="Brettin T."/>
            <person name="Bruce D."/>
            <person name="Han C."/>
            <person name="Tapia R."/>
            <person name="Gilna P."/>
            <person name="Schmutz J."/>
            <person name="Larimer F."/>
            <person name="Land M."/>
            <person name="Hauser L."/>
            <person name="Kyrpides N."/>
            <person name="Lykidis A."/>
            <person name="da Costa M.S."/>
            <person name="Rainey F.A."/>
            <person name="Empadinhas N."/>
            <person name="Jolivet E."/>
            <person name="Battista J.R."/>
            <person name="Richardson P."/>
        </authorList>
    </citation>
    <scope>NUCLEOTIDE SEQUENCE [LARGE SCALE GENOMIC DNA]</scope>
    <source>
        <strain evidence="5">DSM 9941 / NBRC 16129 / PRD-1</strain>
    </source>
</reference>
<dbReference type="PANTHER" id="PTHR11527">
    <property type="entry name" value="HEAT-SHOCK PROTEIN 20 FAMILY MEMBER"/>
    <property type="match status" value="1"/>
</dbReference>
<dbReference type="AlphaFoldDB" id="Q1AY83"/>
<evidence type="ECO:0000313" key="4">
    <source>
        <dbReference type="EMBL" id="ABG03645.1"/>
    </source>
</evidence>
<dbReference type="InterPro" id="IPR002068">
    <property type="entry name" value="A-crystallin/Hsp20_dom"/>
</dbReference>
<dbReference type="HOGENOM" id="CLU_046737_9_0_11"/>
<dbReference type="InterPro" id="IPR008978">
    <property type="entry name" value="HSP20-like_chaperone"/>
</dbReference>
<feature type="domain" description="SHSP" evidence="3">
    <location>
        <begin position="47"/>
        <end position="161"/>
    </location>
</feature>
<dbReference type="InterPro" id="IPR031107">
    <property type="entry name" value="Small_HSP"/>
</dbReference>
<dbReference type="EMBL" id="CP000386">
    <property type="protein sequence ID" value="ABG03645.1"/>
    <property type="molecule type" value="Genomic_DNA"/>
</dbReference>
<dbReference type="SUPFAM" id="SSF49764">
    <property type="entry name" value="HSP20-like chaperones"/>
    <property type="match status" value="1"/>
</dbReference>
<dbReference type="Gene3D" id="2.60.40.790">
    <property type="match status" value="1"/>
</dbReference>